<evidence type="ECO:0000313" key="1">
    <source>
        <dbReference type="EMBL" id="RAK51204.1"/>
    </source>
</evidence>
<keyword evidence="2" id="KW-1185">Reference proteome</keyword>
<dbReference type="Proteomes" id="UP000249254">
    <property type="component" value="Unassembled WGS sequence"/>
</dbReference>
<evidence type="ECO:0000313" key="2">
    <source>
        <dbReference type="Proteomes" id="UP000249254"/>
    </source>
</evidence>
<comment type="caution">
    <text evidence="1">The sequence shown here is derived from an EMBL/GenBank/DDBJ whole genome shotgun (WGS) entry which is preliminary data.</text>
</comment>
<dbReference type="OrthoDB" id="7220886at2"/>
<sequence length="323" mass="35665">MASPGLDEIVTTTLRNRSGVVADNMSKNNALLYRLNKRGRVKPVSGGRTIVRELSYAENSTFQRYSGYEILNTSPSDVLSAAEFSWKQASVAVTMSGLEQYQNSGEDAVLDLLENRIEVAEKTMENNLSQDMYSDGTASSGKQIGGLQLLVADAPTTGTVGGINRATYTFWRNQKYQATTDGGSAASSANIQKYMNALYQSCSRQTDRPDLIIADTNYYNFYLQSLQAIQRITSDEMAQAGFQTLKYMGADVVFDGGIGGGCPTNHMYMLNTSYVFWQPHRDRNMVPLDQVNSINQDAMVKLIIWMGNMTLSNAELQGVLFQT</sequence>
<dbReference type="EMBL" id="QFYQ01000003">
    <property type="protein sequence ID" value="RAK51204.1"/>
    <property type="molecule type" value="Genomic_DNA"/>
</dbReference>
<reference evidence="2" key="1">
    <citation type="submission" date="2018-05" db="EMBL/GenBank/DDBJ databases">
        <authorList>
            <person name="Li X."/>
        </authorList>
    </citation>
    <scope>NUCLEOTIDE SEQUENCE [LARGE SCALE GENOMIC DNA]</scope>
    <source>
        <strain evidence="2">LX32</strain>
    </source>
</reference>
<name>A0A328ACT8_9CAUL</name>
<gene>
    <name evidence="1" type="ORF">DJ017_19800</name>
</gene>
<organism evidence="1 2">
    <name type="scientific">Phenylobacterium soli</name>
    <dbReference type="NCBI Taxonomy" id="2170551"/>
    <lineage>
        <taxon>Bacteria</taxon>
        <taxon>Pseudomonadati</taxon>
        <taxon>Pseudomonadota</taxon>
        <taxon>Alphaproteobacteria</taxon>
        <taxon>Caulobacterales</taxon>
        <taxon>Caulobacteraceae</taxon>
        <taxon>Phenylobacterium</taxon>
    </lineage>
</organism>
<protein>
    <submittedName>
        <fullName evidence="1">Phage major capsid protein</fullName>
    </submittedName>
</protein>
<dbReference type="AlphaFoldDB" id="A0A328ACT8"/>
<dbReference type="NCBIfam" id="NF033394">
    <property type="entry name" value="capsid_maj_Podo"/>
    <property type="match status" value="1"/>
</dbReference>
<accession>A0A328ACT8</accession>
<dbReference type="RefSeq" id="WP_111530639.1">
    <property type="nucleotide sequence ID" value="NZ_QFYQ01000003.1"/>
</dbReference>
<proteinExistence type="predicted"/>
<dbReference type="InterPro" id="IPR049718">
    <property type="entry name" value="AKO59007-like"/>
</dbReference>